<reference evidence="2 3" key="1">
    <citation type="submission" date="2024-01" db="EMBL/GenBank/DDBJ databases">
        <title>The complete chloroplast genome sequence of Lithospermum erythrorhizon: insights into the phylogenetic relationship among Boraginaceae species and the maternal lineages of purple gromwells.</title>
        <authorList>
            <person name="Okada T."/>
            <person name="Watanabe K."/>
        </authorList>
    </citation>
    <scope>NUCLEOTIDE SEQUENCE [LARGE SCALE GENOMIC DNA]</scope>
</reference>
<evidence type="ECO:0000313" key="3">
    <source>
        <dbReference type="Proteomes" id="UP001454036"/>
    </source>
</evidence>
<gene>
    <name evidence="2" type="ORF">LIER_13506</name>
</gene>
<dbReference type="Proteomes" id="UP001454036">
    <property type="component" value="Unassembled WGS sequence"/>
</dbReference>
<dbReference type="EMBL" id="BAABME010002739">
    <property type="protein sequence ID" value="GAA0155883.1"/>
    <property type="molecule type" value="Genomic_DNA"/>
</dbReference>
<evidence type="ECO:0000313" key="2">
    <source>
        <dbReference type="EMBL" id="GAA0155883.1"/>
    </source>
</evidence>
<organism evidence="2 3">
    <name type="scientific">Lithospermum erythrorhizon</name>
    <name type="common">Purple gromwell</name>
    <name type="synonym">Lithospermum officinale var. erythrorhizon</name>
    <dbReference type="NCBI Taxonomy" id="34254"/>
    <lineage>
        <taxon>Eukaryota</taxon>
        <taxon>Viridiplantae</taxon>
        <taxon>Streptophyta</taxon>
        <taxon>Embryophyta</taxon>
        <taxon>Tracheophyta</taxon>
        <taxon>Spermatophyta</taxon>
        <taxon>Magnoliopsida</taxon>
        <taxon>eudicotyledons</taxon>
        <taxon>Gunneridae</taxon>
        <taxon>Pentapetalae</taxon>
        <taxon>asterids</taxon>
        <taxon>lamiids</taxon>
        <taxon>Boraginales</taxon>
        <taxon>Boraginaceae</taxon>
        <taxon>Boraginoideae</taxon>
        <taxon>Lithospermeae</taxon>
        <taxon>Lithospermum</taxon>
    </lineage>
</organism>
<feature type="region of interest" description="Disordered" evidence="1">
    <location>
        <begin position="218"/>
        <end position="244"/>
    </location>
</feature>
<keyword evidence="3" id="KW-1185">Reference proteome</keyword>
<dbReference type="AlphaFoldDB" id="A0AAV3Q098"/>
<accession>A0AAV3Q098</accession>
<proteinExistence type="predicted"/>
<comment type="caution">
    <text evidence="2">The sequence shown here is derived from an EMBL/GenBank/DDBJ whole genome shotgun (WGS) entry which is preliminary data.</text>
</comment>
<protein>
    <submittedName>
        <fullName evidence="2">Uncharacterized protein</fullName>
    </submittedName>
</protein>
<name>A0AAV3Q098_LITER</name>
<evidence type="ECO:0000256" key="1">
    <source>
        <dbReference type="SAM" id="MobiDB-lite"/>
    </source>
</evidence>
<sequence length="366" mass="39305">MDEVVPSVECMSPPLSKKDHVSKSCRFLLHANHCLVTSSSDRSISPVEWINFWSALPRGYVGPSTAESGRAGSSSLPCYPCGSIPAHGSGGSANLRVFKSLEVPSSLVDERVPYWAAIRPLLPSPQVFTDDQLDSEEDMAFFLSLRTNMVGYREDAFFRLEAYNPHCFSKQLGFSPSIPGFKSRSLRFALLGPVEGKSAPCLSSSVVFASSKPLKKRSLTEDDQVDKNPKHANWGTTRRPGPVDVSYSDVPGTVTKHAEIAILADAVLSSGDEDRTEIVDSDESSDCMVIEVADSKNEAHVKIVDSAGPLDRMITETAVPGSQGNGAQTEVVDVGEPLNCVIMKAAVAAVPAASSFTGVQRIETIL</sequence>